<dbReference type="GO" id="GO:0004589">
    <property type="term" value="F:dihydroorotate dehydrogenase (NAD+) activity"/>
    <property type="evidence" value="ECO:0007669"/>
    <property type="project" value="UniProtKB-EC"/>
</dbReference>
<dbReference type="UniPathway" id="UPA00070"/>
<gene>
    <name evidence="9" type="primary">pyrDB</name>
    <name evidence="9" type="ORF">Q31b_26120</name>
</gene>
<evidence type="ECO:0000256" key="2">
    <source>
        <dbReference type="ARBA" id="ARBA00004725"/>
    </source>
</evidence>
<sequence>MSIDLTTHYGGLVLRSPIAIGACPLTAQQPMRMAIERAGAGAIVLPTLFEEQVLRWNQRRGRMLTLRELRVLERASRMQIESDIKDAESYLALVHQASSEMTIPVLANLCGENPSIWFDFAMELQEAGASAIELNLHHPPPREFSCPRDIEDQIVESVKSIRDCIGIPLYVQLSREYTSLSHLAVRLLHGAQGLVLFGRTPKLDILLDSFELTHKWTLTPISSVSNSLESIMRVHSFCPVMPLAACGGIHRSSDVIKVLLAGADVAMVASAVYREGPDVIRTMLDGLIVFMERHRMRSIAELHPSRPLYFSNEEDRLDYVQALSRRYDPDNEWKGQRAMQGDRWGHPYTP</sequence>
<dbReference type="GO" id="GO:0005737">
    <property type="term" value="C:cytoplasm"/>
    <property type="evidence" value="ECO:0007669"/>
    <property type="project" value="InterPro"/>
</dbReference>
<comment type="cofactor">
    <cofactor evidence="1">
        <name>FMN</name>
        <dbReference type="ChEBI" id="CHEBI:58210"/>
    </cofactor>
</comment>
<evidence type="ECO:0000259" key="8">
    <source>
        <dbReference type="Pfam" id="PF01180"/>
    </source>
</evidence>
<dbReference type="Pfam" id="PF01180">
    <property type="entry name" value="DHO_dh"/>
    <property type="match status" value="1"/>
</dbReference>
<dbReference type="GO" id="GO:0006207">
    <property type="term" value="P:'de novo' pyrimidine nucleobase biosynthetic process"/>
    <property type="evidence" value="ECO:0007669"/>
    <property type="project" value="TreeGrafter"/>
</dbReference>
<comment type="pathway">
    <text evidence="2">Pyrimidine metabolism; UMP biosynthesis via de novo pathway.</text>
</comment>
<evidence type="ECO:0000256" key="5">
    <source>
        <dbReference type="ARBA" id="ARBA00022975"/>
    </source>
</evidence>
<reference evidence="9 10" key="1">
    <citation type="submission" date="2019-02" db="EMBL/GenBank/DDBJ databases">
        <title>Deep-cultivation of Planctomycetes and their phenomic and genomic characterization uncovers novel biology.</title>
        <authorList>
            <person name="Wiegand S."/>
            <person name="Jogler M."/>
            <person name="Boedeker C."/>
            <person name="Pinto D."/>
            <person name="Vollmers J."/>
            <person name="Rivas-Marin E."/>
            <person name="Kohn T."/>
            <person name="Peeters S.H."/>
            <person name="Heuer A."/>
            <person name="Rast P."/>
            <person name="Oberbeckmann S."/>
            <person name="Bunk B."/>
            <person name="Jeske O."/>
            <person name="Meyerdierks A."/>
            <person name="Storesund J.E."/>
            <person name="Kallscheuer N."/>
            <person name="Luecker S."/>
            <person name="Lage O.M."/>
            <person name="Pohl T."/>
            <person name="Merkel B.J."/>
            <person name="Hornburger P."/>
            <person name="Mueller R.-W."/>
            <person name="Bruemmer F."/>
            <person name="Labrenz M."/>
            <person name="Spormann A.M."/>
            <person name="Op Den Camp H."/>
            <person name="Overmann J."/>
            <person name="Amann R."/>
            <person name="Jetten M.S.M."/>
            <person name="Mascher T."/>
            <person name="Medema M.H."/>
            <person name="Devos D.P."/>
            <person name="Kaster A.-K."/>
            <person name="Ovreas L."/>
            <person name="Rohde M."/>
            <person name="Galperin M.Y."/>
            <person name="Jogler C."/>
        </authorList>
    </citation>
    <scope>NUCLEOTIDE SEQUENCE [LARGE SCALE GENOMIC DNA]</scope>
    <source>
        <strain evidence="9 10">Q31b</strain>
    </source>
</reference>
<evidence type="ECO:0000313" key="10">
    <source>
        <dbReference type="Proteomes" id="UP000315471"/>
    </source>
</evidence>
<protein>
    <submittedName>
        <fullName evidence="9">Dihydroorotate dehydrogenase B (NAD(+)), catalytic subunit</fullName>
        <ecNumber evidence="9">1.3.1.14</ecNumber>
    </submittedName>
</protein>
<keyword evidence="10" id="KW-1185">Reference proteome</keyword>
<keyword evidence="4" id="KW-0288">FMN</keyword>
<dbReference type="Proteomes" id="UP000315471">
    <property type="component" value="Unassembled WGS sequence"/>
</dbReference>
<keyword evidence="3" id="KW-0285">Flavoprotein</keyword>
<dbReference type="GO" id="GO:0044205">
    <property type="term" value="P:'de novo' UMP biosynthetic process"/>
    <property type="evidence" value="ECO:0007669"/>
    <property type="project" value="UniProtKB-UniPathway"/>
</dbReference>
<feature type="domain" description="Dihydroorotate dehydrogenase catalytic" evidence="8">
    <location>
        <begin position="94"/>
        <end position="290"/>
    </location>
</feature>
<dbReference type="InterPro" id="IPR005720">
    <property type="entry name" value="Dihydroorotate_DH_cat"/>
</dbReference>
<dbReference type="InterPro" id="IPR013785">
    <property type="entry name" value="Aldolase_TIM"/>
</dbReference>
<dbReference type="Gene3D" id="3.20.20.70">
    <property type="entry name" value="Aldolase class I"/>
    <property type="match status" value="1"/>
</dbReference>
<dbReference type="PANTHER" id="PTHR48109:SF3">
    <property type="entry name" value="SLL0744 PROTEIN"/>
    <property type="match status" value="1"/>
</dbReference>
<dbReference type="SUPFAM" id="SSF51395">
    <property type="entry name" value="FMN-linked oxidoreductases"/>
    <property type="match status" value="1"/>
</dbReference>
<dbReference type="AlphaFoldDB" id="A0A5C6DUX8"/>
<dbReference type="InterPro" id="IPR012135">
    <property type="entry name" value="Dihydroorotate_DH_1_2"/>
</dbReference>
<evidence type="ECO:0000256" key="3">
    <source>
        <dbReference type="ARBA" id="ARBA00022630"/>
    </source>
</evidence>
<dbReference type="PIRSF" id="PIRSF000164">
    <property type="entry name" value="DHO_oxidase"/>
    <property type="match status" value="1"/>
</dbReference>
<feature type="region of interest" description="Disordered" evidence="7">
    <location>
        <begin position="331"/>
        <end position="350"/>
    </location>
</feature>
<keyword evidence="6 9" id="KW-0560">Oxidoreductase</keyword>
<accession>A0A5C6DUX8</accession>
<evidence type="ECO:0000256" key="7">
    <source>
        <dbReference type="SAM" id="MobiDB-lite"/>
    </source>
</evidence>
<comment type="caution">
    <text evidence="9">The sequence shown here is derived from an EMBL/GenBank/DDBJ whole genome shotgun (WGS) entry which is preliminary data.</text>
</comment>
<evidence type="ECO:0000256" key="4">
    <source>
        <dbReference type="ARBA" id="ARBA00022643"/>
    </source>
</evidence>
<dbReference type="RefSeq" id="WP_146600038.1">
    <property type="nucleotide sequence ID" value="NZ_SJPY01000004.1"/>
</dbReference>
<keyword evidence="5" id="KW-0665">Pyrimidine biosynthesis</keyword>
<name>A0A5C6DUX8_9BACT</name>
<evidence type="ECO:0000313" key="9">
    <source>
        <dbReference type="EMBL" id="TWU41173.1"/>
    </source>
</evidence>
<dbReference type="PANTHER" id="PTHR48109">
    <property type="entry name" value="DIHYDROOROTATE DEHYDROGENASE (QUINONE), MITOCHONDRIAL-RELATED"/>
    <property type="match status" value="1"/>
</dbReference>
<organism evidence="9 10">
    <name type="scientific">Novipirellula aureliae</name>
    <dbReference type="NCBI Taxonomy" id="2527966"/>
    <lineage>
        <taxon>Bacteria</taxon>
        <taxon>Pseudomonadati</taxon>
        <taxon>Planctomycetota</taxon>
        <taxon>Planctomycetia</taxon>
        <taxon>Pirellulales</taxon>
        <taxon>Pirellulaceae</taxon>
        <taxon>Novipirellula</taxon>
    </lineage>
</organism>
<evidence type="ECO:0000256" key="1">
    <source>
        <dbReference type="ARBA" id="ARBA00001917"/>
    </source>
</evidence>
<proteinExistence type="predicted"/>
<dbReference type="EC" id="1.3.1.14" evidence="9"/>
<evidence type="ECO:0000256" key="6">
    <source>
        <dbReference type="ARBA" id="ARBA00023002"/>
    </source>
</evidence>
<dbReference type="OrthoDB" id="9794954at2"/>
<dbReference type="EMBL" id="SJPY01000004">
    <property type="protein sequence ID" value="TWU41173.1"/>
    <property type="molecule type" value="Genomic_DNA"/>
</dbReference>
<dbReference type="InterPro" id="IPR050074">
    <property type="entry name" value="DHO_dehydrogenase"/>
</dbReference>